<evidence type="ECO:0000256" key="8">
    <source>
        <dbReference type="ARBA" id="ARBA00023049"/>
    </source>
</evidence>
<dbReference type="GO" id="GO:0016805">
    <property type="term" value="F:dipeptidase activity"/>
    <property type="evidence" value="ECO:0007669"/>
    <property type="project" value="UniProtKB-KW"/>
</dbReference>
<accession>A0A239GEY8</accession>
<sequence length="467" mass="52332">MNFKEIVEAMRGEIIKNTQEIVRIKSVENDAKEGMPFGEGVNEALEYALNLCDDIGLKTKNFDGYAGHADLGEGEEVVGILVHLDVVPEGDVNTWSYPPYEAHIHDGKIFGRGTIDDKGPAMAAIYAMKAIKESNISLNKKIRIIFGTNEESGWECMKHYLSKEKAPDMAFTPDAEYPVIYGEKGIITFDYEKNFKDACNCSVKIKSIKGGNRPNMVPDYCEALLYAKDEKVLSIKNAFDEFIKKNNYKIEMMVKDHRIIIKSYGISAHGSTPENGQNAISQLMEFLGEMNLSGCDVGDFIKFYKDKIGMAYYGESAGCELEDRDSGKLIFNVGIIDLNEEKVKLTVNIRYPITYTIEKVMNGIRETLEGSAITTNIIRHKKPIYLPKEHELVQKLMGVYKKITGNDAQPITIGGGTYARVMNNAVAFGPLFPGQEKTAHQKDEYISIEDLIKNTEIYAHALYELAK</sequence>
<evidence type="ECO:0000259" key="9">
    <source>
        <dbReference type="Pfam" id="PF07687"/>
    </source>
</evidence>
<dbReference type="CDD" id="cd03888">
    <property type="entry name" value="M20_PepV"/>
    <property type="match status" value="1"/>
</dbReference>
<evidence type="ECO:0000256" key="6">
    <source>
        <dbReference type="ARBA" id="ARBA00022833"/>
    </source>
</evidence>
<dbReference type="InterPro" id="IPR001261">
    <property type="entry name" value="ArgE/DapE_CS"/>
</dbReference>
<dbReference type="Proteomes" id="UP000198304">
    <property type="component" value="Unassembled WGS sequence"/>
</dbReference>
<feature type="domain" description="Peptidase M20 dimerisation" evidence="9">
    <location>
        <begin position="261"/>
        <end position="369"/>
    </location>
</feature>
<evidence type="ECO:0000256" key="1">
    <source>
        <dbReference type="ARBA" id="ARBA00001947"/>
    </source>
</evidence>
<evidence type="ECO:0000256" key="7">
    <source>
        <dbReference type="ARBA" id="ARBA00022997"/>
    </source>
</evidence>
<dbReference type="PANTHER" id="PTHR43808:SF31">
    <property type="entry name" value="N-ACETYL-L-CITRULLINE DEACETYLASE"/>
    <property type="match status" value="1"/>
</dbReference>
<dbReference type="GO" id="GO:0008237">
    <property type="term" value="F:metallopeptidase activity"/>
    <property type="evidence" value="ECO:0007669"/>
    <property type="project" value="UniProtKB-KW"/>
</dbReference>
<comment type="cofactor">
    <cofactor evidence="1">
        <name>Zn(2+)</name>
        <dbReference type="ChEBI" id="CHEBI:29105"/>
    </cofactor>
</comment>
<protein>
    <submittedName>
        <fullName evidence="10">Succinyl-diaminopimelate desuccinylase</fullName>
    </submittedName>
</protein>
<gene>
    <name evidence="10" type="ORF">SAMN05446037_101681</name>
</gene>
<keyword evidence="3" id="KW-0645">Protease</keyword>
<dbReference type="InterPro" id="IPR050072">
    <property type="entry name" value="Peptidase_M20A"/>
</dbReference>
<dbReference type="PANTHER" id="PTHR43808">
    <property type="entry name" value="ACETYLORNITHINE DEACETYLASE"/>
    <property type="match status" value="1"/>
</dbReference>
<dbReference type="InterPro" id="IPR010964">
    <property type="entry name" value="M20A_pepV-rel"/>
</dbReference>
<keyword evidence="6" id="KW-0862">Zinc</keyword>
<dbReference type="PROSITE" id="PS00759">
    <property type="entry name" value="ARGE_DAPE_CPG2_2"/>
    <property type="match status" value="1"/>
</dbReference>
<dbReference type="Pfam" id="PF01546">
    <property type="entry name" value="Peptidase_M20"/>
    <property type="match status" value="1"/>
</dbReference>
<evidence type="ECO:0000313" key="11">
    <source>
        <dbReference type="Proteomes" id="UP000198304"/>
    </source>
</evidence>
<keyword evidence="4" id="KW-0479">Metal-binding</keyword>
<dbReference type="RefSeq" id="WP_089283824.1">
    <property type="nucleotide sequence ID" value="NZ_FZOJ01000016.1"/>
</dbReference>
<keyword evidence="5" id="KW-0378">Hydrolase</keyword>
<dbReference type="SUPFAM" id="SSF55031">
    <property type="entry name" value="Bacterial exopeptidase dimerisation domain"/>
    <property type="match status" value="1"/>
</dbReference>
<evidence type="ECO:0000256" key="2">
    <source>
        <dbReference type="ARBA" id="ARBA00006247"/>
    </source>
</evidence>
<keyword evidence="7" id="KW-0224">Dipeptidase</keyword>
<dbReference type="EMBL" id="FZOJ01000016">
    <property type="protein sequence ID" value="SNS67699.1"/>
    <property type="molecule type" value="Genomic_DNA"/>
</dbReference>
<dbReference type="SUPFAM" id="SSF53187">
    <property type="entry name" value="Zn-dependent exopeptidases"/>
    <property type="match status" value="1"/>
</dbReference>
<reference evidence="10 11" key="1">
    <citation type="submission" date="2017-06" db="EMBL/GenBank/DDBJ databases">
        <authorList>
            <person name="Kim H.J."/>
            <person name="Triplett B.A."/>
        </authorList>
    </citation>
    <scope>NUCLEOTIDE SEQUENCE [LARGE SCALE GENOMIC DNA]</scope>
    <source>
        <strain evidence="10 11">SCA</strain>
    </source>
</reference>
<name>A0A239GEY8_9FIRM</name>
<keyword evidence="11" id="KW-1185">Reference proteome</keyword>
<dbReference type="OrthoDB" id="9761532at2"/>
<dbReference type="InterPro" id="IPR002933">
    <property type="entry name" value="Peptidase_M20"/>
</dbReference>
<evidence type="ECO:0000256" key="3">
    <source>
        <dbReference type="ARBA" id="ARBA00022670"/>
    </source>
</evidence>
<dbReference type="GO" id="GO:0008270">
    <property type="term" value="F:zinc ion binding"/>
    <property type="evidence" value="ECO:0007669"/>
    <property type="project" value="InterPro"/>
</dbReference>
<dbReference type="InterPro" id="IPR036264">
    <property type="entry name" value="Bact_exopeptidase_dim_dom"/>
</dbReference>
<dbReference type="NCBIfam" id="TIGR01887">
    <property type="entry name" value="dipeptidaselike"/>
    <property type="match status" value="1"/>
</dbReference>
<dbReference type="InterPro" id="IPR011650">
    <property type="entry name" value="Peptidase_M20_dimer"/>
</dbReference>
<dbReference type="AlphaFoldDB" id="A0A239GEY8"/>
<dbReference type="NCBIfam" id="NF005591">
    <property type="entry name" value="PRK07318.1"/>
    <property type="match status" value="1"/>
</dbReference>
<evidence type="ECO:0000256" key="4">
    <source>
        <dbReference type="ARBA" id="ARBA00022723"/>
    </source>
</evidence>
<dbReference type="Gene3D" id="3.40.630.10">
    <property type="entry name" value="Zn peptidases"/>
    <property type="match status" value="1"/>
</dbReference>
<dbReference type="GO" id="GO:0006508">
    <property type="term" value="P:proteolysis"/>
    <property type="evidence" value="ECO:0007669"/>
    <property type="project" value="UniProtKB-KW"/>
</dbReference>
<keyword evidence="8" id="KW-0482">Metalloprotease</keyword>
<dbReference type="Gene3D" id="3.30.70.360">
    <property type="match status" value="2"/>
</dbReference>
<dbReference type="GO" id="GO:0006526">
    <property type="term" value="P:L-arginine biosynthetic process"/>
    <property type="evidence" value="ECO:0007669"/>
    <property type="project" value="TreeGrafter"/>
</dbReference>
<proteinExistence type="inferred from homology"/>
<comment type="similarity">
    <text evidence="2">Belongs to the peptidase M20A family.</text>
</comment>
<evidence type="ECO:0000256" key="5">
    <source>
        <dbReference type="ARBA" id="ARBA00022801"/>
    </source>
</evidence>
<organism evidence="10 11">
    <name type="scientific">Anaerovirgula multivorans</name>
    <dbReference type="NCBI Taxonomy" id="312168"/>
    <lineage>
        <taxon>Bacteria</taxon>
        <taxon>Bacillati</taxon>
        <taxon>Bacillota</taxon>
        <taxon>Clostridia</taxon>
        <taxon>Peptostreptococcales</taxon>
        <taxon>Natronincolaceae</taxon>
        <taxon>Anaerovirgula</taxon>
    </lineage>
</organism>
<dbReference type="Pfam" id="PF07687">
    <property type="entry name" value="M20_dimer"/>
    <property type="match status" value="1"/>
</dbReference>
<evidence type="ECO:0000313" key="10">
    <source>
        <dbReference type="EMBL" id="SNS67699.1"/>
    </source>
</evidence>
<dbReference type="GO" id="GO:0008777">
    <property type="term" value="F:acetylornithine deacetylase activity"/>
    <property type="evidence" value="ECO:0007669"/>
    <property type="project" value="TreeGrafter"/>
</dbReference>